<feature type="region of interest" description="Disordered" evidence="1">
    <location>
        <begin position="196"/>
        <end position="222"/>
    </location>
</feature>
<evidence type="ECO:0000313" key="2">
    <source>
        <dbReference type="EMBL" id="KRX08866.1"/>
    </source>
</evidence>
<dbReference type="Proteomes" id="UP000054937">
    <property type="component" value="Unassembled WGS sequence"/>
</dbReference>
<feature type="compositionally biased region" description="Polar residues" evidence="1">
    <location>
        <begin position="1"/>
        <end position="10"/>
    </location>
</feature>
<gene>
    <name evidence="2" type="ORF">PPERSA_08970</name>
</gene>
<sequence length="344" mass="40071">MSYSQESILSCSKRGSLKKSTDYQRRTPKIRAKKRSFLEDSLTPSFLQKDSGLKENDTTSQLLYDDEHLFSDTQADSDTLLFDKIVVGKSKTKKIQKKKQEKKQVLKSQYKSVKTKSKTTNFNIMRFQENTRKLRKKTYRFYCFDEKDLNLKEEFKNKDIPQHQSDNDKQSDDDTISHAIKQCTQSLKEAIENERQENKIDEQQQQEQQNKNNNNKQEFDFDLDSNENEGIERENSYSSFDLTSETEYEQYKNLQQSKISSKKNSKIRQKKHSENESDAFMQGIFSTGSSSDSSDFSSDSSDSEQNENKNVLVNKKGNLFKNNLLCTVSKRSSCRSLRSSQLSQ</sequence>
<feature type="compositionally biased region" description="Basic residues" evidence="1">
    <location>
        <begin position="26"/>
        <end position="35"/>
    </location>
</feature>
<feature type="region of interest" description="Disordered" evidence="1">
    <location>
        <begin position="1"/>
        <end position="36"/>
    </location>
</feature>
<dbReference type="AlphaFoldDB" id="A0A0V0R2Y0"/>
<feature type="compositionally biased region" description="Low complexity" evidence="1">
    <location>
        <begin position="289"/>
        <end position="300"/>
    </location>
</feature>
<feature type="region of interest" description="Disordered" evidence="1">
    <location>
        <begin position="254"/>
        <end position="314"/>
    </location>
</feature>
<proteinExistence type="predicted"/>
<organism evidence="2 3">
    <name type="scientific">Pseudocohnilembus persalinus</name>
    <name type="common">Ciliate</name>
    <dbReference type="NCBI Taxonomy" id="266149"/>
    <lineage>
        <taxon>Eukaryota</taxon>
        <taxon>Sar</taxon>
        <taxon>Alveolata</taxon>
        <taxon>Ciliophora</taxon>
        <taxon>Intramacronucleata</taxon>
        <taxon>Oligohymenophorea</taxon>
        <taxon>Scuticociliatia</taxon>
        <taxon>Philasterida</taxon>
        <taxon>Pseudocohnilembidae</taxon>
        <taxon>Pseudocohnilembus</taxon>
    </lineage>
</organism>
<keyword evidence="3" id="KW-1185">Reference proteome</keyword>
<name>A0A0V0R2Y0_PSEPJ</name>
<feature type="compositionally biased region" description="Low complexity" evidence="1">
    <location>
        <begin position="203"/>
        <end position="216"/>
    </location>
</feature>
<comment type="caution">
    <text evidence="2">The sequence shown here is derived from an EMBL/GenBank/DDBJ whole genome shotgun (WGS) entry which is preliminary data.</text>
</comment>
<protein>
    <submittedName>
        <fullName evidence="2">Uncharacterized protein</fullName>
    </submittedName>
</protein>
<accession>A0A0V0R2Y0</accession>
<reference evidence="2 3" key="1">
    <citation type="journal article" date="2015" name="Sci. Rep.">
        <title>Genome of the facultative scuticociliatosis pathogen Pseudocohnilembus persalinus provides insight into its virulence through horizontal gene transfer.</title>
        <authorList>
            <person name="Xiong J."/>
            <person name="Wang G."/>
            <person name="Cheng J."/>
            <person name="Tian M."/>
            <person name="Pan X."/>
            <person name="Warren A."/>
            <person name="Jiang C."/>
            <person name="Yuan D."/>
            <person name="Miao W."/>
        </authorList>
    </citation>
    <scope>NUCLEOTIDE SEQUENCE [LARGE SCALE GENOMIC DNA]</scope>
    <source>
        <strain evidence="2">36N120E</strain>
    </source>
</reference>
<evidence type="ECO:0000313" key="3">
    <source>
        <dbReference type="Proteomes" id="UP000054937"/>
    </source>
</evidence>
<dbReference type="EMBL" id="LDAU01000057">
    <property type="protein sequence ID" value="KRX08866.1"/>
    <property type="molecule type" value="Genomic_DNA"/>
</dbReference>
<feature type="compositionally biased region" description="Basic residues" evidence="1">
    <location>
        <begin position="260"/>
        <end position="271"/>
    </location>
</feature>
<evidence type="ECO:0000256" key="1">
    <source>
        <dbReference type="SAM" id="MobiDB-lite"/>
    </source>
</evidence>
<dbReference type="InParanoid" id="A0A0V0R2Y0"/>